<feature type="compositionally biased region" description="Polar residues" evidence="1">
    <location>
        <begin position="407"/>
        <end position="420"/>
    </location>
</feature>
<feature type="region of interest" description="Disordered" evidence="1">
    <location>
        <begin position="119"/>
        <end position="142"/>
    </location>
</feature>
<feature type="region of interest" description="Disordered" evidence="1">
    <location>
        <begin position="1230"/>
        <end position="1252"/>
    </location>
</feature>
<feature type="domain" description="AAA+ ATPase" evidence="2">
    <location>
        <begin position="640"/>
        <end position="851"/>
    </location>
</feature>
<keyword evidence="4" id="KW-1185">Reference proteome</keyword>
<feature type="region of interest" description="Disordered" evidence="1">
    <location>
        <begin position="227"/>
        <end position="259"/>
    </location>
</feature>
<feature type="region of interest" description="Disordered" evidence="1">
    <location>
        <begin position="287"/>
        <end position="420"/>
    </location>
</feature>
<dbReference type="Pfam" id="PF00004">
    <property type="entry name" value="AAA"/>
    <property type="match status" value="1"/>
</dbReference>
<evidence type="ECO:0000313" key="3">
    <source>
        <dbReference type="EMBL" id="KAF2706074.1"/>
    </source>
</evidence>
<dbReference type="InterPro" id="IPR003959">
    <property type="entry name" value="ATPase_AAA_core"/>
</dbReference>
<evidence type="ECO:0000313" key="4">
    <source>
        <dbReference type="Proteomes" id="UP000799428"/>
    </source>
</evidence>
<dbReference type="Gene3D" id="3.40.50.300">
    <property type="entry name" value="P-loop containing nucleotide triphosphate hydrolases"/>
    <property type="match status" value="1"/>
</dbReference>
<gene>
    <name evidence="3" type="ORF">K504DRAFT_460157</name>
</gene>
<dbReference type="InterPro" id="IPR027417">
    <property type="entry name" value="P-loop_NTPase"/>
</dbReference>
<dbReference type="PANTHER" id="PTHR23389:SF21">
    <property type="entry name" value="ATPASE FAMILY AAA DOMAIN-CONTAINING PROTEIN 5"/>
    <property type="match status" value="1"/>
</dbReference>
<dbReference type="SUPFAM" id="SSF52540">
    <property type="entry name" value="P-loop containing nucleoside triphosphate hydrolases"/>
    <property type="match status" value="1"/>
</dbReference>
<keyword evidence="3" id="KW-0378">Hydrolase</keyword>
<proteinExistence type="predicted"/>
<reference evidence="3" key="1">
    <citation type="journal article" date="2020" name="Stud. Mycol.">
        <title>101 Dothideomycetes genomes: a test case for predicting lifestyles and emergence of pathogens.</title>
        <authorList>
            <person name="Haridas S."/>
            <person name="Albert R."/>
            <person name="Binder M."/>
            <person name="Bloem J."/>
            <person name="Labutti K."/>
            <person name="Salamov A."/>
            <person name="Andreopoulos B."/>
            <person name="Baker S."/>
            <person name="Barry K."/>
            <person name="Bills G."/>
            <person name="Bluhm B."/>
            <person name="Cannon C."/>
            <person name="Castanera R."/>
            <person name="Culley D."/>
            <person name="Daum C."/>
            <person name="Ezra D."/>
            <person name="Gonzalez J."/>
            <person name="Henrissat B."/>
            <person name="Kuo A."/>
            <person name="Liang C."/>
            <person name="Lipzen A."/>
            <person name="Lutzoni F."/>
            <person name="Magnuson J."/>
            <person name="Mondo S."/>
            <person name="Nolan M."/>
            <person name="Ohm R."/>
            <person name="Pangilinan J."/>
            <person name="Park H.-J."/>
            <person name="Ramirez L."/>
            <person name="Alfaro M."/>
            <person name="Sun H."/>
            <person name="Tritt A."/>
            <person name="Yoshinaga Y."/>
            <person name="Zwiers L.-H."/>
            <person name="Turgeon B."/>
            <person name="Goodwin S."/>
            <person name="Spatafora J."/>
            <person name="Crous P."/>
            <person name="Grigoriev I."/>
        </authorList>
    </citation>
    <scope>NUCLEOTIDE SEQUENCE</scope>
    <source>
        <strain evidence="3">CBS 279.74</strain>
    </source>
</reference>
<dbReference type="EMBL" id="MU005777">
    <property type="protein sequence ID" value="KAF2706074.1"/>
    <property type="molecule type" value="Genomic_DNA"/>
</dbReference>
<feature type="region of interest" description="Disordered" evidence="1">
    <location>
        <begin position="1"/>
        <end position="90"/>
    </location>
</feature>
<feature type="region of interest" description="Disordered" evidence="1">
    <location>
        <begin position="726"/>
        <end position="750"/>
    </location>
</feature>
<evidence type="ECO:0000256" key="1">
    <source>
        <dbReference type="SAM" id="MobiDB-lite"/>
    </source>
</evidence>
<feature type="region of interest" description="Disordered" evidence="1">
    <location>
        <begin position="1179"/>
        <end position="1198"/>
    </location>
</feature>
<dbReference type="GO" id="GO:0005634">
    <property type="term" value="C:nucleus"/>
    <property type="evidence" value="ECO:0007669"/>
    <property type="project" value="TreeGrafter"/>
</dbReference>
<dbReference type="PANTHER" id="PTHR23389">
    <property type="entry name" value="CHROMOSOME TRANSMISSION FIDELITY FACTOR 18"/>
    <property type="match status" value="1"/>
</dbReference>
<sequence>MALATMQSAMHTEKKTVHPFFSKPPRNPSPERESPPPMNDTPDKLSMADADYEQPNVSAQPAKVRKKRATRADGGQDKKEDAPGQKIQVPLERFTRPLHVPHGNEGLFSVDTDLNVDRRKRRRTTSPSPTINLPSEVRPQADPNSLNWLAQLHTESEKDAAQLSNTAADLKVDNMPTKIREARGTDSTEGIDQTTEGIEVETLNAPTTEGLESEMVIQKKKTLKISKKGKLVSPSPTKPELAVAASPKKRRKRAASKIKPLHTVTVITYGSDEKSRNAIGQRIEEIFSRKKRSTKPPACQAKAAVKPTGPPKSTHPFFLGKAAPKKEEALPTNKQPAESRPPPSPRNLRKSAVTPGKIRAESRVHHSAQSMPAFGLTGLDTKVKNQSGLIESPWPSRDNAHVRNPENSDTPSALRSTPSDNIAFRPRKLKSNLITVPRDEDLITRLSDQLKPVMQDRYKDVDTSFEPPEGVRLPNRLLTTGVDIQELVRREIKAHLPRTNKHSSGEGNTHPAVEGLFTDIEHILTPFDQGICESQSWVQKYAPTSASHVLQSGNEAVVLRDWLLNLTVKSVIYSKPNAENTAHVKKPVKKKRKKEEDDFIQYSDEEECEEMTELVNSEAYGHPEGLARPKSVKLPQFSRHKNVIVISGPHGCGKSATVYAVAKELNFEVFEINSSSRRSGKDVQDKVGDMSENHLVSNKRNNIVILPDVLPADDTDNERMEDALQKDLSSGRQGTMTSFFTSRPKQKTMPVVKPQIEEPQKAPTSVQATLPVATGSQKSQKQSLILLEEADILFEEDQQFWAQVTRLALISKRPVIITCNNESLIPTYDLPLSAILRLSPPPIDLAADYLLVMAAREGHALQRKAICDLLRSKNHDLRASIIEMDFWCQMSVGDKKGGLEWIYQRWPPGRDIDEHGRVLRVASQGTYLSGMGWFSHDVSISTDNIGFDKNDELLKETWTSWGVLPRQYDHSESRGDASVTRQQDSSEAGLEALKQLDLMAESVSAADVYCRVGLPTYADHHQEPTDTSLPPVTDKERSNYIIAAPVIQAGHSADFTDFDTNMFIQSQSSIHRAFRGLFTTHAAVDLSAEGLVGTILEHKDEQLNEQSLGWPKFSEAFDVLATPPSTTLEVSKAYPLTASSFDRTFRIVTEDLAPFVRSIVAYERVREAERIRMSNLLSEGGSRKRPRTTRASRVAMEGGRRETKRRDLWFEKSLNMTLVMATAGSSWAGLGSLAEDEEDGDSRTRGSSVSNQ</sequence>
<feature type="compositionally biased region" description="Basic residues" evidence="1">
    <location>
        <begin position="247"/>
        <end position="259"/>
    </location>
</feature>
<dbReference type="SMART" id="SM00382">
    <property type="entry name" value="AAA"/>
    <property type="match status" value="1"/>
</dbReference>
<dbReference type="Proteomes" id="UP000799428">
    <property type="component" value="Unassembled WGS sequence"/>
</dbReference>
<dbReference type="GO" id="GO:0016887">
    <property type="term" value="F:ATP hydrolysis activity"/>
    <property type="evidence" value="ECO:0007669"/>
    <property type="project" value="InterPro"/>
</dbReference>
<feature type="compositionally biased region" description="Polar residues" evidence="1">
    <location>
        <begin position="1"/>
        <end position="10"/>
    </location>
</feature>
<dbReference type="GO" id="GO:0003677">
    <property type="term" value="F:DNA binding"/>
    <property type="evidence" value="ECO:0007669"/>
    <property type="project" value="TreeGrafter"/>
</dbReference>
<dbReference type="AlphaFoldDB" id="A0A6G1JZP5"/>
<dbReference type="OrthoDB" id="9996895at2759"/>
<protein>
    <submittedName>
        <fullName evidence="3">P-loop containing nucleoside triphosphate hydrolase protein</fullName>
    </submittedName>
</protein>
<dbReference type="GO" id="GO:0005524">
    <property type="term" value="F:ATP binding"/>
    <property type="evidence" value="ECO:0007669"/>
    <property type="project" value="InterPro"/>
</dbReference>
<feature type="compositionally biased region" description="Polar residues" evidence="1">
    <location>
        <begin position="727"/>
        <end position="743"/>
    </location>
</feature>
<name>A0A6G1JZP5_9PLEO</name>
<accession>A0A6G1JZP5</accession>
<dbReference type="InterPro" id="IPR003593">
    <property type="entry name" value="AAA+_ATPase"/>
</dbReference>
<organism evidence="3 4">
    <name type="scientific">Pleomassaria siparia CBS 279.74</name>
    <dbReference type="NCBI Taxonomy" id="1314801"/>
    <lineage>
        <taxon>Eukaryota</taxon>
        <taxon>Fungi</taxon>
        <taxon>Dikarya</taxon>
        <taxon>Ascomycota</taxon>
        <taxon>Pezizomycotina</taxon>
        <taxon>Dothideomycetes</taxon>
        <taxon>Pleosporomycetidae</taxon>
        <taxon>Pleosporales</taxon>
        <taxon>Pleomassariaceae</taxon>
        <taxon>Pleomassaria</taxon>
    </lineage>
</organism>
<evidence type="ECO:0000259" key="2">
    <source>
        <dbReference type="SMART" id="SM00382"/>
    </source>
</evidence>
<feature type="compositionally biased region" description="Basic and acidic residues" evidence="1">
    <location>
        <begin position="70"/>
        <end position="83"/>
    </location>
</feature>